<evidence type="ECO:0000313" key="3">
    <source>
        <dbReference type="Proteomes" id="UP000008144"/>
    </source>
</evidence>
<sequence>MDKVESKETKAWRGSLLLNFGDGVGVSLDELGREYDEMITTFEEQKQRLRQFIPNGATLSEDQVTLTPPRSHSPTLSASSTSSKKMKRGISASGLNTLRSAQASLKKKFSRSHLQKSPLVERKATGSCSKDGRFDSDTGSLDSEVFMSSKGSRKASEDSNHNNSTHQKDENIKTLDVNDTKPPVSPTRERCATVNTSHKVILTPPVLVDGEVRKDFQYLSPSHTSRFNTMDTSDRRNKKVFRSGSFARLIGKSDCVGGKKQRRVEDDSPLKALYKATVQHSDENINNNNYRTANIVLSP</sequence>
<protein>
    <submittedName>
        <fullName evidence="2">Uncharacterized protein</fullName>
    </submittedName>
</protein>
<reference evidence="2" key="3">
    <citation type="submission" date="2025-08" db="UniProtKB">
        <authorList>
            <consortium name="Ensembl"/>
        </authorList>
    </citation>
    <scope>IDENTIFICATION</scope>
</reference>
<dbReference type="Ensembl" id="ENSCINT00000005993.3">
    <property type="protein sequence ID" value="ENSCINP00000005993.3"/>
    <property type="gene ID" value="ENSCING00000002939.3"/>
</dbReference>
<dbReference type="OMA" id="KETKIWR"/>
<dbReference type="InParanoid" id="F7BIN1"/>
<reference evidence="2" key="2">
    <citation type="journal article" date="2008" name="Genome Biol.">
        <title>Improved genome assembly and evidence-based global gene model set for the chordate Ciona intestinalis: new insight into intron and operon populations.</title>
        <authorList>
            <person name="Satou Y."/>
            <person name="Mineta K."/>
            <person name="Ogasawara M."/>
            <person name="Sasakura Y."/>
            <person name="Shoguchi E."/>
            <person name="Ueno K."/>
            <person name="Yamada L."/>
            <person name="Matsumoto J."/>
            <person name="Wasserscheid J."/>
            <person name="Dewar K."/>
            <person name="Wiley G.B."/>
            <person name="Macmil S.L."/>
            <person name="Roe B.A."/>
            <person name="Zeller R.W."/>
            <person name="Hastings K.E."/>
            <person name="Lemaire P."/>
            <person name="Lindquist E."/>
            <person name="Endo T."/>
            <person name="Hotta K."/>
            <person name="Inaba K."/>
        </authorList>
    </citation>
    <scope>NUCLEOTIDE SEQUENCE [LARGE SCALE GENOMIC DNA]</scope>
    <source>
        <strain evidence="2">wild type</strain>
    </source>
</reference>
<dbReference type="AlphaFoldDB" id="F7BIN1"/>
<feature type="compositionally biased region" description="Basic and acidic residues" evidence="1">
    <location>
        <begin position="154"/>
        <end position="179"/>
    </location>
</feature>
<feature type="compositionally biased region" description="Low complexity" evidence="1">
    <location>
        <begin position="72"/>
        <end position="83"/>
    </location>
</feature>
<evidence type="ECO:0000313" key="2">
    <source>
        <dbReference type="Ensembl" id="ENSCINP00000005993.3"/>
    </source>
</evidence>
<feature type="compositionally biased region" description="Basic and acidic residues" evidence="1">
    <location>
        <begin position="119"/>
        <end position="136"/>
    </location>
</feature>
<organism evidence="2 3">
    <name type="scientific">Ciona intestinalis</name>
    <name type="common">Transparent sea squirt</name>
    <name type="synonym">Ascidia intestinalis</name>
    <dbReference type="NCBI Taxonomy" id="7719"/>
    <lineage>
        <taxon>Eukaryota</taxon>
        <taxon>Metazoa</taxon>
        <taxon>Chordata</taxon>
        <taxon>Tunicata</taxon>
        <taxon>Ascidiacea</taxon>
        <taxon>Phlebobranchia</taxon>
        <taxon>Cionidae</taxon>
        <taxon>Ciona</taxon>
    </lineage>
</organism>
<dbReference type="HOGENOM" id="CLU_936764_0_0_1"/>
<accession>F7BIN1</accession>
<dbReference type="GeneTree" id="ENSGT01100000267052"/>
<evidence type="ECO:0000256" key="1">
    <source>
        <dbReference type="SAM" id="MobiDB-lite"/>
    </source>
</evidence>
<feature type="compositionally biased region" description="Polar residues" evidence="1">
    <location>
        <begin position="60"/>
        <end position="70"/>
    </location>
</feature>
<dbReference type="EMBL" id="EAAA01000039">
    <property type="status" value="NOT_ANNOTATED_CDS"/>
    <property type="molecule type" value="Genomic_DNA"/>
</dbReference>
<feature type="compositionally biased region" description="Basic residues" evidence="1">
    <location>
        <begin position="105"/>
        <end position="114"/>
    </location>
</feature>
<dbReference type="Proteomes" id="UP000008144">
    <property type="component" value="Chromosome 1"/>
</dbReference>
<reference evidence="2" key="4">
    <citation type="submission" date="2025-09" db="UniProtKB">
        <authorList>
            <consortium name="Ensembl"/>
        </authorList>
    </citation>
    <scope>IDENTIFICATION</scope>
</reference>
<proteinExistence type="predicted"/>
<feature type="region of interest" description="Disordered" evidence="1">
    <location>
        <begin position="103"/>
        <end position="190"/>
    </location>
</feature>
<reference evidence="3" key="1">
    <citation type="journal article" date="2002" name="Science">
        <title>The draft genome of Ciona intestinalis: insights into chordate and vertebrate origins.</title>
        <authorList>
            <person name="Dehal P."/>
            <person name="Satou Y."/>
            <person name="Campbell R.K."/>
            <person name="Chapman J."/>
            <person name="Degnan B."/>
            <person name="De Tomaso A."/>
            <person name="Davidson B."/>
            <person name="Di Gregorio A."/>
            <person name="Gelpke M."/>
            <person name="Goodstein D.M."/>
            <person name="Harafuji N."/>
            <person name="Hastings K.E."/>
            <person name="Ho I."/>
            <person name="Hotta K."/>
            <person name="Huang W."/>
            <person name="Kawashima T."/>
            <person name="Lemaire P."/>
            <person name="Martinez D."/>
            <person name="Meinertzhagen I.A."/>
            <person name="Necula S."/>
            <person name="Nonaka M."/>
            <person name="Putnam N."/>
            <person name="Rash S."/>
            <person name="Saiga H."/>
            <person name="Satake M."/>
            <person name="Terry A."/>
            <person name="Yamada L."/>
            <person name="Wang H.G."/>
            <person name="Awazu S."/>
            <person name="Azumi K."/>
            <person name="Boore J."/>
            <person name="Branno M."/>
            <person name="Chin-Bow S."/>
            <person name="DeSantis R."/>
            <person name="Doyle S."/>
            <person name="Francino P."/>
            <person name="Keys D.N."/>
            <person name="Haga S."/>
            <person name="Hayashi H."/>
            <person name="Hino K."/>
            <person name="Imai K.S."/>
            <person name="Inaba K."/>
            <person name="Kano S."/>
            <person name="Kobayashi K."/>
            <person name="Kobayashi M."/>
            <person name="Lee B.I."/>
            <person name="Makabe K.W."/>
            <person name="Manohar C."/>
            <person name="Matassi G."/>
            <person name="Medina M."/>
            <person name="Mochizuki Y."/>
            <person name="Mount S."/>
            <person name="Morishita T."/>
            <person name="Miura S."/>
            <person name="Nakayama A."/>
            <person name="Nishizaka S."/>
            <person name="Nomoto H."/>
            <person name="Ohta F."/>
            <person name="Oishi K."/>
            <person name="Rigoutsos I."/>
            <person name="Sano M."/>
            <person name="Sasaki A."/>
            <person name="Sasakura Y."/>
            <person name="Shoguchi E."/>
            <person name="Shin-i T."/>
            <person name="Spagnuolo A."/>
            <person name="Stainier D."/>
            <person name="Suzuki M.M."/>
            <person name="Tassy O."/>
            <person name="Takatori N."/>
            <person name="Tokuoka M."/>
            <person name="Yagi K."/>
            <person name="Yoshizaki F."/>
            <person name="Wada S."/>
            <person name="Zhang C."/>
            <person name="Hyatt P.D."/>
            <person name="Larimer F."/>
            <person name="Detter C."/>
            <person name="Doggett N."/>
            <person name="Glavina T."/>
            <person name="Hawkins T."/>
            <person name="Richardson P."/>
            <person name="Lucas S."/>
            <person name="Kohara Y."/>
            <person name="Levine M."/>
            <person name="Satoh N."/>
            <person name="Rokhsar D.S."/>
        </authorList>
    </citation>
    <scope>NUCLEOTIDE SEQUENCE [LARGE SCALE GENOMIC DNA]</scope>
</reference>
<name>F7BIN1_CIOIN</name>
<keyword evidence="3" id="KW-1185">Reference proteome</keyword>
<feature type="region of interest" description="Disordered" evidence="1">
    <location>
        <begin position="60"/>
        <end position="89"/>
    </location>
</feature>